<dbReference type="AlphaFoldDB" id="A0A8H7CX48"/>
<name>A0A8H7CX48_9AGAR</name>
<accession>A0A8H7CX48</accession>
<feature type="transmembrane region" description="Helical" evidence="2">
    <location>
        <begin position="35"/>
        <end position="57"/>
    </location>
</feature>
<feature type="region of interest" description="Disordered" evidence="1">
    <location>
        <begin position="361"/>
        <end position="393"/>
    </location>
</feature>
<keyword evidence="2" id="KW-0472">Membrane</keyword>
<dbReference type="EMBL" id="JACAZH010000013">
    <property type="protein sequence ID" value="KAF7351221.1"/>
    <property type="molecule type" value="Genomic_DNA"/>
</dbReference>
<protein>
    <submittedName>
        <fullName evidence="3">Uncharacterized protein</fullName>
    </submittedName>
</protein>
<evidence type="ECO:0000313" key="4">
    <source>
        <dbReference type="Proteomes" id="UP000623467"/>
    </source>
</evidence>
<dbReference type="OrthoDB" id="3251871at2759"/>
<keyword evidence="2" id="KW-0812">Transmembrane</keyword>
<reference evidence="3" key="1">
    <citation type="submission" date="2020-05" db="EMBL/GenBank/DDBJ databases">
        <title>Mycena genomes resolve the evolution of fungal bioluminescence.</title>
        <authorList>
            <person name="Tsai I.J."/>
        </authorList>
    </citation>
    <scope>NUCLEOTIDE SEQUENCE</scope>
    <source>
        <strain evidence="3">160909Yilan</strain>
    </source>
</reference>
<keyword evidence="4" id="KW-1185">Reference proteome</keyword>
<dbReference type="Proteomes" id="UP000623467">
    <property type="component" value="Unassembled WGS sequence"/>
</dbReference>
<organism evidence="3 4">
    <name type="scientific">Mycena sanguinolenta</name>
    <dbReference type="NCBI Taxonomy" id="230812"/>
    <lineage>
        <taxon>Eukaryota</taxon>
        <taxon>Fungi</taxon>
        <taxon>Dikarya</taxon>
        <taxon>Basidiomycota</taxon>
        <taxon>Agaricomycotina</taxon>
        <taxon>Agaricomycetes</taxon>
        <taxon>Agaricomycetidae</taxon>
        <taxon>Agaricales</taxon>
        <taxon>Marasmiineae</taxon>
        <taxon>Mycenaceae</taxon>
        <taxon>Mycena</taxon>
    </lineage>
</organism>
<comment type="caution">
    <text evidence="3">The sequence shown here is derived from an EMBL/GenBank/DDBJ whole genome shotgun (WGS) entry which is preliminary data.</text>
</comment>
<evidence type="ECO:0000256" key="1">
    <source>
        <dbReference type="SAM" id="MobiDB-lite"/>
    </source>
</evidence>
<evidence type="ECO:0000256" key="2">
    <source>
        <dbReference type="SAM" id="Phobius"/>
    </source>
</evidence>
<feature type="compositionally biased region" description="Polar residues" evidence="1">
    <location>
        <begin position="361"/>
        <end position="370"/>
    </location>
</feature>
<sequence length="393" mass="43788">MFYNRLFSGRKSSFRHSCLPRLHTPTSFDAHISDLIMALAIPAIAFILLILGAYAWAAWNPVSRPHLQPRQLPASCLCSDREPGLRSRNDQRYQTESWFRVQWEYIFYDSCLMFAGIYVLLHGAQSPVWTLCIEEIISNQLMEIGSGARRKWNKDGKMVHFRSNTADLGPECAPYAAGALGYWDLNETCWYNSPDPKVQLAWVVGTQSFWLLLMSTCEVIIFLSIVLSPRVRAVISGTVMASPPLPPNVNPPVVLNRTMILRIGLYPLFSCFLNVTGAALDIHAVLDTVYTEVNWRLGIVDLLIYDLRPLMYATLAATDPSFLRALRALRHPELEAQFITLQSKATTNIFGGVTSVGQVSQNGDTGTATKTDAESALSESLNVGSGPELTRQL</sequence>
<keyword evidence="2" id="KW-1133">Transmembrane helix</keyword>
<proteinExistence type="predicted"/>
<evidence type="ECO:0000313" key="3">
    <source>
        <dbReference type="EMBL" id="KAF7351221.1"/>
    </source>
</evidence>
<gene>
    <name evidence="3" type="ORF">MSAN_01553200</name>
</gene>